<comment type="similarity">
    <text evidence="2 8 9">Belongs to the ATPase epsilon chain family.</text>
</comment>
<dbReference type="Pfam" id="PF02823">
    <property type="entry name" value="ATP-synt_DE_N"/>
    <property type="match status" value="1"/>
</dbReference>
<keyword evidence="9 11" id="KW-0934">Plastid</keyword>
<reference evidence="11" key="1">
    <citation type="submission" date="2017-12" db="EMBL/GenBank/DDBJ databases">
        <title>Resolution of core Chlorophyta phylogeny using heterogeneous models with AT-rich chloroplast sequence data.</title>
        <authorList>
            <person name="Fang L."/>
        </authorList>
    </citation>
    <scope>NUCLEOTIDE SEQUENCE</scope>
</reference>
<evidence type="ECO:0000256" key="2">
    <source>
        <dbReference type="ARBA" id="ARBA00005712"/>
    </source>
</evidence>
<evidence type="ECO:0000256" key="9">
    <source>
        <dbReference type="RuleBase" id="RU003655"/>
    </source>
</evidence>
<dbReference type="Gene3D" id="2.60.15.10">
    <property type="entry name" value="F0F1 ATP synthase delta/epsilon subunit, N-terminal"/>
    <property type="match status" value="1"/>
</dbReference>
<dbReference type="InterPro" id="IPR001469">
    <property type="entry name" value="ATP_synth_F1_dsu/esu"/>
</dbReference>
<dbReference type="PANTHER" id="PTHR13822:SF10">
    <property type="entry name" value="ATP SYNTHASE EPSILON CHAIN, CHLOROPLASTIC"/>
    <property type="match status" value="1"/>
</dbReference>
<evidence type="ECO:0000313" key="11">
    <source>
        <dbReference type="EMBL" id="AWX53121.1"/>
    </source>
</evidence>
<dbReference type="NCBIfam" id="TIGR01216">
    <property type="entry name" value="ATP_synt_epsi"/>
    <property type="match status" value="1"/>
</dbReference>
<evidence type="ECO:0000256" key="6">
    <source>
        <dbReference type="ARBA" id="ARBA00023196"/>
    </source>
</evidence>
<evidence type="ECO:0000256" key="5">
    <source>
        <dbReference type="ARBA" id="ARBA00023136"/>
    </source>
</evidence>
<gene>
    <name evidence="8 11" type="primary">atpE</name>
</gene>
<keyword evidence="4 8" id="KW-0406">Ion transport</keyword>
<proteinExistence type="inferred from homology"/>
<dbReference type="AlphaFoldDB" id="A0A2Z4M9L9"/>
<name>A0A2Z4M9L9_9CHLO</name>
<dbReference type="GO" id="GO:0005524">
    <property type="term" value="F:ATP binding"/>
    <property type="evidence" value="ECO:0007669"/>
    <property type="project" value="UniProtKB-UniRule"/>
</dbReference>
<geneLocation type="chloroplast" evidence="11"/>
<evidence type="ECO:0000256" key="7">
    <source>
        <dbReference type="ARBA" id="ARBA00023310"/>
    </source>
</evidence>
<comment type="function">
    <text evidence="8 9">Produces ATP from ADP in the presence of a proton gradient across the membrane.</text>
</comment>
<keyword evidence="3 8" id="KW-0813">Transport</keyword>
<sequence>MTIQLSVMTPEQVFWNEPVEEVILPTNTGQMGVLSSHADLITAIDIGVMSIRYKGTWQAVALANGFAAVRNDRVTVLVNSAEAKDSIEKEQAEKEFDEALVLIRNANDKKSRIEANLTFKRARARFLVATD</sequence>
<evidence type="ECO:0000313" key="12">
    <source>
        <dbReference type="EMBL" id="QPF96256.1"/>
    </source>
</evidence>
<evidence type="ECO:0000256" key="3">
    <source>
        <dbReference type="ARBA" id="ARBA00022448"/>
    </source>
</evidence>
<protein>
    <recommendedName>
        <fullName evidence="8 9">ATP synthase epsilon chain, chloroplastic</fullName>
    </recommendedName>
    <alternativeName>
        <fullName evidence="8">ATP synthase F1 sector epsilon subunit</fullName>
    </alternativeName>
    <alternativeName>
        <fullName evidence="8">F-ATPase epsilon subunit</fullName>
    </alternativeName>
</protein>
<dbReference type="GO" id="GO:0046933">
    <property type="term" value="F:proton-transporting ATP synthase activity, rotational mechanism"/>
    <property type="evidence" value="ECO:0007669"/>
    <property type="project" value="UniProtKB-UniRule"/>
</dbReference>
<dbReference type="GO" id="GO:0045259">
    <property type="term" value="C:proton-transporting ATP synthase complex"/>
    <property type="evidence" value="ECO:0007669"/>
    <property type="project" value="UniProtKB-KW"/>
</dbReference>
<organism evidence="11">
    <name type="scientific">Blidingia minima</name>
    <dbReference type="NCBI Taxonomy" id="63414"/>
    <lineage>
        <taxon>Eukaryota</taxon>
        <taxon>Viridiplantae</taxon>
        <taxon>Chlorophyta</taxon>
        <taxon>core chlorophytes</taxon>
        <taxon>Ulvophyceae</taxon>
        <taxon>OUU clade</taxon>
        <taxon>Ulvales</taxon>
        <taxon>Ulvaceae</taxon>
        <taxon>Blidingia</taxon>
    </lineage>
</organism>
<evidence type="ECO:0000313" key="13">
    <source>
        <dbReference type="EMBL" id="QUX32843.1"/>
    </source>
</evidence>
<reference evidence="12" key="3">
    <citation type="submission" date="2020-09" db="EMBL/GenBank/DDBJ databases">
        <authorList>
            <person name="Liu J."/>
            <person name="Wan J."/>
            <person name="Wang D."/>
            <person name="Wen C."/>
            <person name="Wei Y."/>
            <person name="Ouyang Z."/>
        </authorList>
    </citation>
    <scope>NUCLEOTIDE SEQUENCE</scope>
</reference>
<dbReference type="PANTHER" id="PTHR13822">
    <property type="entry name" value="ATP SYNTHASE DELTA/EPSILON CHAIN"/>
    <property type="match status" value="1"/>
</dbReference>
<dbReference type="EMBL" id="MT948112">
    <property type="protein sequence ID" value="QPF96256.1"/>
    <property type="molecule type" value="Genomic_DNA"/>
</dbReference>
<accession>A0A2Z4M9L9</accession>
<dbReference type="InterPro" id="IPR020546">
    <property type="entry name" value="ATP_synth_F1_dsu/esu_N"/>
</dbReference>
<feature type="domain" description="ATP synthase F1 complex delta/epsilon subunit N-terminal" evidence="10">
    <location>
        <begin position="3"/>
        <end position="81"/>
    </location>
</feature>
<dbReference type="SUPFAM" id="SSF51344">
    <property type="entry name" value="Epsilon subunit of F1F0-ATP synthase N-terminal domain"/>
    <property type="match status" value="1"/>
</dbReference>
<keyword evidence="6 8" id="KW-0139">CF(1)</keyword>
<dbReference type="HAMAP" id="MF_00530">
    <property type="entry name" value="ATP_synth_epsil_bac"/>
    <property type="match status" value="1"/>
</dbReference>
<evidence type="ECO:0000259" key="10">
    <source>
        <dbReference type="Pfam" id="PF02823"/>
    </source>
</evidence>
<dbReference type="GeneID" id="63653881"/>
<evidence type="ECO:0000256" key="4">
    <source>
        <dbReference type="ARBA" id="ARBA00023065"/>
    </source>
</evidence>
<dbReference type="Gene3D" id="6.10.140.480">
    <property type="match status" value="1"/>
</dbReference>
<dbReference type="RefSeq" id="YP_010044991.1">
    <property type="nucleotide sequence ID" value="NC_054284.1"/>
</dbReference>
<dbReference type="EMBL" id="MK408749">
    <property type="protein sequence ID" value="QUX32843.1"/>
    <property type="molecule type" value="Genomic_DNA"/>
</dbReference>
<dbReference type="CDD" id="cd12152">
    <property type="entry name" value="F1-ATPase_delta"/>
    <property type="match status" value="1"/>
</dbReference>
<comment type="subunit">
    <text evidence="8 9">F-type ATPases have 2 components, CF(1) - the catalytic core - and CF(0) - the membrane proton channel. CF(1) has five subunits: alpha(3), beta(3), gamma(1), delta(1), epsilon(1). CF(0) has three main subunits: a, b and c.</text>
</comment>
<keyword evidence="5 8" id="KW-0472">Membrane</keyword>
<dbReference type="EMBL" id="MG721565">
    <property type="protein sequence ID" value="AWX53121.1"/>
    <property type="molecule type" value="Genomic_DNA"/>
</dbReference>
<comment type="subcellular location">
    <subcellularLocation>
        <location evidence="1">Membrane</location>
        <topology evidence="1">Peripheral membrane protein</topology>
    </subcellularLocation>
    <subcellularLocation>
        <location evidence="8">Plastid</location>
        <location evidence="8">Chloroplast thylakoid membrane</location>
        <topology evidence="8">Peripheral membrane protein</topology>
    </subcellularLocation>
</comment>
<evidence type="ECO:0000256" key="8">
    <source>
        <dbReference type="HAMAP-Rule" id="MF_00530"/>
    </source>
</evidence>
<keyword evidence="11" id="KW-0150">Chloroplast</keyword>
<reference evidence="13" key="2">
    <citation type="submission" date="2019-01" db="EMBL/GenBank/DDBJ databases">
        <title>Complete Chloroplast Genome of Blidingia minima.</title>
        <authorList>
            <person name="Gao D."/>
        </authorList>
    </citation>
    <scope>NUCLEOTIDE SEQUENCE</scope>
</reference>
<keyword evidence="8 9" id="KW-0793">Thylakoid</keyword>
<dbReference type="InterPro" id="IPR036771">
    <property type="entry name" value="ATPsynth_dsu/esu_N"/>
</dbReference>
<evidence type="ECO:0000256" key="1">
    <source>
        <dbReference type="ARBA" id="ARBA00004170"/>
    </source>
</evidence>
<keyword evidence="7 8" id="KW-0066">ATP synthesis</keyword>
<dbReference type="GO" id="GO:0009535">
    <property type="term" value="C:chloroplast thylakoid membrane"/>
    <property type="evidence" value="ECO:0007669"/>
    <property type="project" value="UniProtKB-SubCell"/>
</dbReference>
<keyword evidence="8 9" id="KW-0375">Hydrogen ion transport</keyword>